<protein>
    <submittedName>
        <fullName evidence="1">Uncharacterized protein</fullName>
    </submittedName>
</protein>
<evidence type="ECO:0000313" key="2">
    <source>
        <dbReference type="Proteomes" id="UP000299102"/>
    </source>
</evidence>
<dbReference type="Proteomes" id="UP000299102">
    <property type="component" value="Unassembled WGS sequence"/>
</dbReference>
<organism evidence="1 2">
    <name type="scientific">Eumeta variegata</name>
    <name type="common">Bagworm moth</name>
    <name type="synonym">Eumeta japonica</name>
    <dbReference type="NCBI Taxonomy" id="151549"/>
    <lineage>
        <taxon>Eukaryota</taxon>
        <taxon>Metazoa</taxon>
        <taxon>Ecdysozoa</taxon>
        <taxon>Arthropoda</taxon>
        <taxon>Hexapoda</taxon>
        <taxon>Insecta</taxon>
        <taxon>Pterygota</taxon>
        <taxon>Neoptera</taxon>
        <taxon>Endopterygota</taxon>
        <taxon>Lepidoptera</taxon>
        <taxon>Glossata</taxon>
        <taxon>Ditrysia</taxon>
        <taxon>Tineoidea</taxon>
        <taxon>Psychidae</taxon>
        <taxon>Oiketicinae</taxon>
        <taxon>Eumeta</taxon>
    </lineage>
</organism>
<name>A0A4C1TRM9_EUMVA</name>
<evidence type="ECO:0000313" key="1">
    <source>
        <dbReference type="EMBL" id="GBP16643.1"/>
    </source>
</evidence>
<dbReference type="EMBL" id="BGZK01000080">
    <property type="protein sequence ID" value="GBP16643.1"/>
    <property type="molecule type" value="Genomic_DNA"/>
</dbReference>
<accession>A0A4C1TRM9</accession>
<reference evidence="1 2" key="1">
    <citation type="journal article" date="2019" name="Commun. Biol.">
        <title>The bagworm genome reveals a unique fibroin gene that provides high tensile strength.</title>
        <authorList>
            <person name="Kono N."/>
            <person name="Nakamura H."/>
            <person name="Ohtoshi R."/>
            <person name="Tomita M."/>
            <person name="Numata K."/>
            <person name="Arakawa K."/>
        </authorList>
    </citation>
    <scope>NUCLEOTIDE SEQUENCE [LARGE SCALE GENOMIC DNA]</scope>
</reference>
<sequence length="81" mass="8528">MDTRNPIAITGVQPASSVGIGYMREGGVSHRNSHSLDEITAEAVPSPCDAKALTDQLIPPAVRLICIPITVECAQLTMVAQ</sequence>
<gene>
    <name evidence="1" type="ORF">EVAR_19431_1</name>
</gene>
<proteinExistence type="predicted"/>
<comment type="caution">
    <text evidence="1">The sequence shown here is derived from an EMBL/GenBank/DDBJ whole genome shotgun (WGS) entry which is preliminary data.</text>
</comment>
<dbReference type="AlphaFoldDB" id="A0A4C1TRM9"/>
<keyword evidence="2" id="KW-1185">Reference proteome</keyword>